<reference evidence="2 3" key="1">
    <citation type="submission" date="2023-04" db="EMBL/GenBank/DDBJ databases">
        <title>Two novel species of Flavobacterium.</title>
        <authorList>
            <person name="Liu Q."/>
            <person name="Xin Y.-H."/>
        </authorList>
    </citation>
    <scope>NUCLEOTIDE SEQUENCE [LARGE SCALE GENOMIC DNA]</scope>
    <source>
        <strain evidence="2 3">LB1P51</strain>
    </source>
</reference>
<dbReference type="RefSeq" id="WP_282715670.1">
    <property type="nucleotide sequence ID" value="NZ_JASCRZ010000001.1"/>
</dbReference>
<keyword evidence="1" id="KW-0732">Signal</keyword>
<feature type="chain" id="PRO_5045133155" description="DUF4919 domain-containing protein" evidence="1">
    <location>
        <begin position="19"/>
        <end position="220"/>
    </location>
</feature>
<name>A0ABT6V8S1_9FLAO</name>
<accession>A0ABT6V8S1</accession>
<evidence type="ECO:0008006" key="4">
    <source>
        <dbReference type="Google" id="ProtNLM"/>
    </source>
</evidence>
<comment type="caution">
    <text evidence="2">The sequence shown here is derived from an EMBL/GenBank/DDBJ whole genome shotgun (WGS) entry which is preliminary data.</text>
</comment>
<keyword evidence="3" id="KW-1185">Reference proteome</keyword>
<evidence type="ECO:0000256" key="1">
    <source>
        <dbReference type="SAM" id="SignalP"/>
    </source>
</evidence>
<sequence length="220" mass="25686">MKKIIILLLLNISHFAFSQNIREIDSVSIIMCNSLINSGNIKNDTLRISSLYQEQLNPYLKTLESSKAEKFSELLYYRLQRNCVEFRELLDRLEPPKESVGRKTIKTISKLTKKQIEDFKKQANFKYFEASGDITLSIMENGKWTDNFADKTYSKLDYNWISNTEFELIFIESNNETRSGFSVAGDKLVYNVISKEADYYLVSVNIPGQKEFEEFKLYIN</sequence>
<evidence type="ECO:0000313" key="2">
    <source>
        <dbReference type="EMBL" id="MDI5894296.1"/>
    </source>
</evidence>
<gene>
    <name evidence="2" type="ORF">QLS65_05295</name>
</gene>
<feature type="signal peptide" evidence="1">
    <location>
        <begin position="1"/>
        <end position="18"/>
    </location>
</feature>
<dbReference type="Proteomes" id="UP001243403">
    <property type="component" value="Unassembled WGS sequence"/>
</dbReference>
<organism evidence="2 3">
    <name type="scientific">Flavobacterium algoritolerans</name>
    <dbReference type="NCBI Taxonomy" id="3041254"/>
    <lineage>
        <taxon>Bacteria</taxon>
        <taxon>Pseudomonadati</taxon>
        <taxon>Bacteroidota</taxon>
        <taxon>Flavobacteriia</taxon>
        <taxon>Flavobacteriales</taxon>
        <taxon>Flavobacteriaceae</taxon>
        <taxon>Flavobacterium</taxon>
    </lineage>
</organism>
<proteinExistence type="predicted"/>
<dbReference type="EMBL" id="JASCRZ010000001">
    <property type="protein sequence ID" value="MDI5894296.1"/>
    <property type="molecule type" value="Genomic_DNA"/>
</dbReference>
<evidence type="ECO:0000313" key="3">
    <source>
        <dbReference type="Proteomes" id="UP001243403"/>
    </source>
</evidence>
<protein>
    <recommendedName>
        <fullName evidence="4">DUF4919 domain-containing protein</fullName>
    </recommendedName>
</protein>